<feature type="transmembrane region" description="Helical" evidence="5">
    <location>
        <begin position="280"/>
        <end position="301"/>
    </location>
</feature>
<proteinExistence type="inferred from homology"/>
<dbReference type="InterPro" id="IPR047817">
    <property type="entry name" value="ABC2_TM_bact-type"/>
</dbReference>
<feature type="transmembrane region" description="Helical" evidence="5">
    <location>
        <begin position="341"/>
        <end position="359"/>
    </location>
</feature>
<evidence type="ECO:0000256" key="2">
    <source>
        <dbReference type="ARBA" id="ARBA00022692"/>
    </source>
</evidence>
<keyword evidence="4 5" id="KW-0472">Membrane</keyword>
<accession>A0ABW0MEW1</accession>
<evidence type="ECO:0000256" key="3">
    <source>
        <dbReference type="ARBA" id="ARBA00022989"/>
    </source>
</evidence>
<dbReference type="RefSeq" id="WP_378999045.1">
    <property type="nucleotide sequence ID" value="NZ_JBHSMT010000028.1"/>
</dbReference>
<keyword evidence="2 5" id="KW-0812">Transmembrane</keyword>
<dbReference type="PRINTS" id="PR00164">
    <property type="entry name" value="ABC2TRNSPORT"/>
</dbReference>
<dbReference type="PANTHER" id="PTHR43027">
    <property type="entry name" value="DOXORUBICIN RESISTANCE ABC TRANSPORTER PERMEASE PROTEIN DRRC-RELATED"/>
    <property type="match status" value="1"/>
</dbReference>
<organism evidence="7 8">
    <name type="scientific">Paraherbaspirillum soli</name>
    <dbReference type="NCBI Taxonomy" id="631222"/>
    <lineage>
        <taxon>Bacteria</taxon>
        <taxon>Pseudomonadati</taxon>
        <taxon>Pseudomonadota</taxon>
        <taxon>Betaproteobacteria</taxon>
        <taxon>Burkholderiales</taxon>
        <taxon>Oxalobacteraceae</taxon>
        <taxon>Paraherbaspirillum</taxon>
    </lineage>
</organism>
<dbReference type="InterPro" id="IPR000412">
    <property type="entry name" value="ABC_2_transport"/>
</dbReference>
<dbReference type="Proteomes" id="UP001596045">
    <property type="component" value="Unassembled WGS sequence"/>
</dbReference>
<dbReference type="PROSITE" id="PS51012">
    <property type="entry name" value="ABC_TM2"/>
    <property type="match status" value="1"/>
</dbReference>
<gene>
    <name evidence="7" type="ORF">ACFPM8_16700</name>
</gene>
<evidence type="ECO:0000256" key="1">
    <source>
        <dbReference type="ARBA" id="ARBA00004141"/>
    </source>
</evidence>
<comment type="similarity">
    <text evidence="5">Belongs to the ABC-2 integral membrane protein family.</text>
</comment>
<evidence type="ECO:0000313" key="8">
    <source>
        <dbReference type="Proteomes" id="UP001596045"/>
    </source>
</evidence>
<feature type="domain" description="ABC transmembrane type-2" evidence="6">
    <location>
        <begin position="132"/>
        <end position="358"/>
    </location>
</feature>
<evidence type="ECO:0000256" key="4">
    <source>
        <dbReference type="ARBA" id="ARBA00023136"/>
    </source>
</evidence>
<sequence>MKKTWVFFKLRMLQLKSDKTALFFCYVLPVILLLGVGYPLQMRDDAKIVVWYSGYSGTTGEPATAALIDYLGKHKLVNLMPYADTKIPPKAALESNRIKHYLEFRATRPDVDPKHPDVQLYANSLLENRVENAAVQGVLDDYFQGPAAAGPRQQEIATSQNASYLMVLLPGVIGMTLLIIGLNGFGAVLIEEEHHGLYKNIKTIDASPVPFLAGLFISRLLICYTVVLALYMLGVLAFGIPLNANYLLLLLVVTLGCVSFLVLGLALATISPSVTAFNGIVNFVQMPLIILGGVFFSVSAFPEWLQVFAKLMPLTQLNSAMREILFNSVGFGNLSKLWPEIAVLMGWSALSFVIVRLRFRW</sequence>
<keyword evidence="3 5" id="KW-1133">Transmembrane helix</keyword>
<dbReference type="InterPro" id="IPR013525">
    <property type="entry name" value="ABC2_TM"/>
</dbReference>
<keyword evidence="8" id="KW-1185">Reference proteome</keyword>
<feature type="transmembrane region" description="Helical" evidence="5">
    <location>
        <begin position="21"/>
        <end position="40"/>
    </location>
</feature>
<feature type="transmembrane region" description="Helical" evidence="5">
    <location>
        <begin position="164"/>
        <end position="190"/>
    </location>
</feature>
<protein>
    <recommendedName>
        <fullName evidence="5">Transport permease protein</fullName>
    </recommendedName>
</protein>
<reference evidence="8" key="1">
    <citation type="journal article" date="2019" name="Int. J. Syst. Evol. Microbiol.">
        <title>The Global Catalogue of Microorganisms (GCM) 10K type strain sequencing project: providing services to taxonomists for standard genome sequencing and annotation.</title>
        <authorList>
            <consortium name="The Broad Institute Genomics Platform"/>
            <consortium name="The Broad Institute Genome Sequencing Center for Infectious Disease"/>
            <person name="Wu L."/>
            <person name="Ma J."/>
        </authorList>
    </citation>
    <scope>NUCLEOTIDE SEQUENCE [LARGE SCALE GENOMIC DNA]</scope>
    <source>
        <strain evidence="8">JCM 17066</strain>
    </source>
</reference>
<feature type="transmembrane region" description="Helical" evidence="5">
    <location>
        <begin position="211"/>
        <end position="240"/>
    </location>
</feature>
<dbReference type="Pfam" id="PF12698">
    <property type="entry name" value="ABC2_membrane_3"/>
    <property type="match status" value="1"/>
</dbReference>
<evidence type="ECO:0000259" key="6">
    <source>
        <dbReference type="PROSITE" id="PS51012"/>
    </source>
</evidence>
<dbReference type="PANTHER" id="PTHR43027:SF1">
    <property type="entry name" value="DOXORUBICIN RESISTANCE ABC TRANSPORTER PERMEASE PROTEIN DRRC-RELATED"/>
    <property type="match status" value="1"/>
</dbReference>
<feature type="transmembrane region" description="Helical" evidence="5">
    <location>
        <begin position="246"/>
        <end position="268"/>
    </location>
</feature>
<keyword evidence="5" id="KW-0813">Transport</keyword>
<comment type="subcellular location">
    <subcellularLocation>
        <location evidence="5">Cell inner membrane</location>
        <topology evidence="5">Multi-pass membrane protein</topology>
    </subcellularLocation>
    <subcellularLocation>
        <location evidence="1">Membrane</location>
        <topology evidence="1">Multi-pass membrane protein</topology>
    </subcellularLocation>
</comment>
<keyword evidence="5" id="KW-1003">Cell membrane</keyword>
<evidence type="ECO:0000256" key="5">
    <source>
        <dbReference type="RuleBase" id="RU361157"/>
    </source>
</evidence>
<dbReference type="EMBL" id="JBHSMT010000028">
    <property type="protein sequence ID" value="MFC5475602.1"/>
    <property type="molecule type" value="Genomic_DNA"/>
</dbReference>
<name>A0ABW0MEW1_9BURK</name>
<dbReference type="InterPro" id="IPR052902">
    <property type="entry name" value="ABC-2_transporter"/>
</dbReference>
<comment type="caution">
    <text evidence="7">The sequence shown here is derived from an EMBL/GenBank/DDBJ whole genome shotgun (WGS) entry which is preliminary data.</text>
</comment>
<evidence type="ECO:0000313" key="7">
    <source>
        <dbReference type="EMBL" id="MFC5475602.1"/>
    </source>
</evidence>